<dbReference type="InterPro" id="IPR000719">
    <property type="entry name" value="Prot_kinase_dom"/>
</dbReference>
<dbReference type="AlphaFoldDB" id="G0QVM7"/>
<dbReference type="EMBL" id="GL983950">
    <property type="protein sequence ID" value="EGR30714.1"/>
    <property type="molecule type" value="Genomic_DNA"/>
</dbReference>
<dbReference type="FunCoup" id="G0QVM7">
    <property type="interactions" value="20"/>
</dbReference>
<feature type="domain" description="Protein kinase" evidence="11">
    <location>
        <begin position="12"/>
        <end position="276"/>
    </location>
</feature>
<evidence type="ECO:0000313" key="13">
    <source>
        <dbReference type="Proteomes" id="UP000008983"/>
    </source>
</evidence>
<evidence type="ECO:0000256" key="1">
    <source>
        <dbReference type="ARBA" id="ARBA00010886"/>
    </source>
</evidence>
<evidence type="ECO:0000256" key="6">
    <source>
        <dbReference type="ARBA" id="ARBA00022777"/>
    </source>
</evidence>
<dbReference type="Gene3D" id="1.10.510.10">
    <property type="entry name" value="Transferase(Phosphotransferase) domain 1"/>
    <property type="match status" value="1"/>
</dbReference>
<dbReference type="eggNOG" id="KOG0589">
    <property type="taxonomic scope" value="Eukaryota"/>
</dbReference>
<dbReference type="GO" id="GO:0005524">
    <property type="term" value="F:ATP binding"/>
    <property type="evidence" value="ECO:0007669"/>
    <property type="project" value="UniProtKB-KW"/>
</dbReference>
<reference evidence="12 13" key="1">
    <citation type="submission" date="2011-07" db="EMBL/GenBank/DDBJ databases">
        <authorList>
            <person name="Coyne R."/>
            <person name="Brami D."/>
            <person name="Johnson J."/>
            <person name="Hostetler J."/>
            <person name="Hannick L."/>
            <person name="Clark T."/>
            <person name="Cassidy-Hanley D."/>
            <person name="Inman J."/>
        </authorList>
    </citation>
    <scope>NUCLEOTIDE SEQUENCE [LARGE SCALE GENOMIC DNA]</scope>
    <source>
        <strain evidence="12 13">G5</strain>
    </source>
</reference>
<dbReference type="PROSITE" id="PS50011">
    <property type="entry name" value="PROTEIN_KINASE_DOM"/>
    <property type="match status" value="1"/>
</dbReference>
<keyword evidence="5" id="KW-0547">Nucleotide-binding</keyword>
<dbReference type="GO" id="GO:0106310">
    <property type="term" value="F:protein serine kinase activity"/>
    <property type="evidence" value="ECO:0007669"/>
    <property type="project" value="RHEA"/>
</dbReference>
<dbReference type="EC" id="2.7.11.1" evidence="2"/>
<dbReference type="RefSeq" id="XP_004032301.1">
    <property type="nucleotide sequence ID" value="XM_004032253.1"/>
</dbReference>
<evidence type="ECO:0000256" key="5">
    <source>
        <dbReference type="ARBA" id="ARBA00022741"/>
    </source>
</evidence>
<comment type="similarity">
    <text evidence="1">Belongs to the protein kinase superfamily. NEK Ser/Thr protein kinase family. NIMA subfamily.</text>
</comment>
<evidence type="ECO:0000256" key="8">
    <source>
        <dbReference type="ARBA" id="ARBA00047899"/>
    </source>
</evidence>
<dbReference type="InterPro" id="IPR011009">
    <property type="entry name" value="Kinase-like_dom_sf"/>
</dbReference>
<keyword evidence="6 12" id="KW-0418">Kinase</keyword>
<name>G0QVM7_ICHMU</name>
<keyword evidence="13" id="KW-1185">Reference proteome</keyword>
<keyword evidence="10" id="KW-0812">Transmembrane</keyword>
<dbReference type="Proteomes" id="UP000008983">
    <property type="component" value="Unassembled WGS sequence"/>
</dbReference>
<evidence type="ECO:0000256" key="2">
    <source>
        <dbReference type="ARBA" id="ARBA00012513"/>
    </source>
</evidence>
<keyword evidence="10" id="KW-0472">Membrane</keyword>
<gene>
    <name evidence="12" type="ORF">IMG5_124810</name>
</gene>
<dbReference type="InterPro" id="IPR008271">
    <property type="entry name" value="Ser/Thr_kinase_AS"/>
</dbReference>
<comment type="catalytic activity">
    <reaction evidence="8">
        <text>L-threonyl-[protein] + ATP = O-phospho-L-threonyl-[protein] + ADP + H(+)</text>
        <dbReference type="Rhea" id="RHEA:46608"/>
        <dbReference type="Rhea" id="RHEA-COMP:11060"/>
        <dbReference type="Rhea" id="RHEA-COMP:11605"/>
        <dbReference type="ChEBI" id="CHEBI:15378"/>
        <dbReference type="ChEBI" id="CHEBI:30013"/>
        <dbReference type="ChEBI" id="CHEBI:30616"/>
        <dbReference type="ChEBI" id="CHEBI:61977"/>
        <dbReference type="ChEBI" id="CHEBI:456216"/>
        <dbReference type="EC" id="2.7.11.1"/>
    </reaction>
</comment>
<keyword evidence="10" id="KW-1133">Transmembrane helix</keyword>
<keyword evidence="7" id="KW-0067">ATP-binding</keyword>
<dbReference type="Gene3D" id="3.30.200.20">
    <property type="entry name" value="Phosphorylase Kinase, domain 1"/>
    <property type="match status" value="1"/>
</dbReference>
<evidence type="ECO:0000256" key="7">
    <source>
        <dbReference type="ARBA" id="ARBA00022840"/>
    </source>
</evidence>
<keyword evidence="3" id="KW-0723">Serine/threonine-protein kinase</keyword>
<dbReference type="SMART" id="SM00220">
    <property type="entry name" value="S_TKc"/>
    <property type="match status" value="1"/>
</dbReference>
<dbReference type="GO" id="GO:0004674">
    <property type="term" value="F:protein serine/threonine kinase activity"/>
    <property type="evidence" value="ECO:0007669"/>
    <property type="project" value="UniProtKB-KW"/>
</dbReference>
<dbReference type="GeneID" id="14906836"/>
<dbReference type="OrthoDB" id="248923at2759"/>
<organism evidence="12 13">
    <name type="scientific">Ichthyophthirius multifiliis</name>
    <name type="common">White spot disease agent</name>
    <name type="synonym">Ich</name>
    <dbReference type="NCBI Taxonomy" id="5932"/>
    <lineage>
        <taxon>Eukaryota</taxon>
        <taxon>Sar</taxon>
        <taxon>Alveolata</taxon>
        <taxon>Ciliophora</taxon>
        <taxon>Intramacronucleata</taxon>
        <taxon>Oligohymenophorea</taxon>
        <taxon>Hymenostomatida</taxon>
        <taxon>Ophryoglenina</taxon>
        <taxon>Ichthyophthirius</taxon>
    </lineage>
</organism>
<evidence type="ECO:0000313" key="12">
    <source>
        <dbReference type="EMBL" id="EGR30714.1"/>
    </source>
</evidence>
<keyword evidence="4 12" id="KW-0808">Transferase</keyword>
<evidence type="ECO:0000259" key="11">
    <source>
        <dbReference type="PROSITE" id="PS50011"/>
    </source>
</evidence>
<dbReference type="SUPFAM" id="SSF56112">
    <property type="entry name" value="Protein kinase-like (PK-like)"/>
    <property type="match status" value="1"/>
</dbReference>
<dbReference type="OMA" id="YACTVAT"/>
<dbReference type="PROSITE" id="PS00108">
    <property type="entry name" value="PROTEIN_KINASE_ST"/>
    <property type="match status" value="1"/>
</dbReference>
<dbReference type="STRING" id="857967.G0QVM7"/>
<sequence>MSKQKVDYLDKYEEIKQIGQGTQGSAILILNKKTKKQYIAKQISLNGITERDSKQAFQELKLLKLMKHPNIVKFIESYLEKERIIIIMEYCELGDLQKLIKEKDQNKQTFNENQIWHWFIDLAQALKFIHQKRVLHRDIKSSNIFITKNNRVKIGDFGISKQLSSTFEHANSLVGTPYYLSPEICQNKPYTYKSDIWALGCIIFELCALKPPFQSNSLMSLISIIVNEQPAKISYAYSQSLQNFIKSMLKKVPEQRPSANDILKNQIIQNTMEQFLFQNNKQYQQKKQTKQSNVNSNEQTKPQIQTQLTDTLLSETIRSQEYNSDQEDQQFNNEFDFNQQTQVSMFIEGYLQFFIFIFQYFFFQKQYQRQCQYFIYYYYLQYYYFIHKKRK</sequence>
<dbReference type="InParanoid" id="G0QVM7"/>
<evidence type="ECO:0000256" key="3">
    <source>
        <dbReference type="ARBA" id="ARBA00022527"/>
    </source>
</evidence>
<proteinExistence type="inferred from homology"/>
<dbReference type="PANTHER" id="PTHR44899:SF3">
    <property type="entry name" value="SERINE_THREONINE-PROTEIN KINASE NEK1"/>
    <property type="match status" value="1"/>
</dbReference>
<dbReference type="InterPro" id="IPR051131">
    <property type="entry name" value="NEK_Ser/Thr_kinase_NIMA"/>
</dbReference>
<dbReference type="PANTHER" id="PTHR44899">
    <property type="entry name" value="CAMK FAMILY PROTEIN KINASE"/>
    <property type="match status" value="1"/>
</dbReference>
<evidence type="ECO:0000256" key="9">
    <source>
        <dbReference type="ARBA" id="ARBA00048679"/>
    </source>
</evidence>
<protein>
    <recommendedName>
        <fullName evidence="2">non-specific serine/threonine protein kinase</fullName>
        <ecNumber evidence="2">2.7.11.1</ecNumber>
    </recommendedName>
</protein>
<comment type="catalytic activity">
    <reaction evidence="9">
        <text>L-seryl-[protein] + ATP = O-phospho-L-seryl-[protein] + ADP + H(+)</text>
        <dbReference type="Rhea" id="RHEA:17989"/>
        <dbReference type="Rhea" id="RHEA-COMP:9863"/>
        <dbReference type="Rhea" id="RHEA-COMP:11604"/>
        <dbReference type="ChEBI" id="CHEBI:15378"/>
        <dbReference type="ChEBI" id="CHEBI:29999"/>
        <dbReference type="ChEBI" id="CHEBI:30616"/>
        <dbReference type="ChEBI" id="CHEBI:83421"/>
        <dbReference type="ChEBI" id="CHEBI:456216"/>
        <dbReference type="EC" id="2.7.11.1"/>
    </reaction>
</comment>
<dbReference type="CDD" id="cd08215">
    <property type="entry name" value="STKc_Nek"/>
    <property type="match status" value="1"/>
</dbReference>
<dbReference type="Pfam" id="PF00069">
    <property type="entry name" value="Pkinase"/>
    <property type="match status" value="1"/>
</dbReference>
<dbReference type="FunFam" id="3.30.200.20:FF:000097">
    <property type="entry name" value="Probable serine/threonine-protein kinase nek1"/>
    <property type="match status" value="1"/>
</dbReference>
<evidence type="ECO:0000256" key="10">
    <source>
        <dbReference type="SAM" id="Phobius"/>
    </source>
</evidence>
<accession>G0QVM7</accession>
<feature type="transmembrane region" description="Helical" evidence="10">
    <location>
        <begin position="343"/>
        <end position="363"/>
    </location>
</feature>
<evidence type="ECO:0000256" key="4">
    <source>
        <dbReference type="ARBA" id="ARBA00022679"/>
    </source>
</evidence>